<organism evidence="6 7">
    <name type="scientific">Antiquaquibacter soli</name>
    <dbReference type="NCBI Taxonomy" id="3064523"/>
    <lineage>
        <taxon>Bacteria</taxon>
        <taxon>Bacillati</taxon>
        <taxon>Actinomycetota</taxon>
        <taxon>Actinomycetes</taxon>
        <taxon>Micrococcales</taxon>
        <taxon>Microbacteriaceae</taxon>
        <taxon>Antiquaquibacter</taxon>
    </lineage>
</organism>
<dbReference type="Proteomes" id="UP001241072">
    <property type="component" value="Unassembled WGS sequence"/>
</dbReference>
<dbReference type="Pfam" id="PF13407">
    <property type="entry name" value="Peripla_BP_4"/>
    <property type="match status" value="1"/>
</dbReference>
<comment type="subcellular location">
    <subcellularLocation>
        <location evidence="1">Cell envelope</location>
    </subcellularLocation>
</comment>
<name>A0ABT9BJD3_9MICO</name>
<dbReference type="PANTHER" id="PTHR46847">
    <property type="entry name" value="D-ALLOSE-BINDING PERIPLASMIC PROTEIN-RELATED"/>
    <property type="match status" value="1"/>
</dbReference>
<keyword evidence="3 4" id="KW-0732">Signal</keyword>
<protein>
    <submittedName>
        <fullName evidence="6">Substrate-binding domain-containing protein</fullName>
    </submittedName>
</protein>
<reference evidence="6 7" key="1">
    <citation type="submission" date="2023-07" db="EMBL/GenBank/DDBJ databases">
        <title>Protaetiibacter sp. nov WY-16 isolated from soil.</title>
        <authorList>
            <person name="Liu B."/>
            <person name="Wan Y."/>
        </authorList>
    </citation>
    <scope>NUCLEOTIDE SEQUENCE [LARGE SCALE GENOMIC DNA]</scope>
    <source>
        <strain evidence="6 7">WY-16</strain>
    </source>
</reference>
<evidence type="ECO:0000313" key="7">
    <source>
        <dbReference type="Proteomes" id="UP001241072"/>
    </source>
</evidence>
<keyword evidence="7" id="KW-1185">Reference proteome</keyword>
<dbReference type="PANTHER" id="PTHR46847:SF1">
    <property type="entry name" value="D-ALLOSE-BINDING PERIPLASMIC PROTEIN-RELATED"/>
    <property type="match status" value="1"/>
</dbReference>
<evidence type="ECO:0000259" key="5">
    <source>
        <dbReference type="Pfam" id="PF13407"/>
    </source>
</evidence>
<evidence type="ECO:0000256" key="4">
    <source>
        <dbReference type="SAM" id="SignalP"/>
    </source>
</evidence>
<gene>
    <name evidence="6" type="ORF">Q5716_00295</name>
</gene>
<evidence type="ECO:0000256" key="3">
    <source>
        <dbReference type="ARBA" id="ARBA00022729"/>
    </source>
</evidence>
<dbReference type="Gene3D" id="3.40.50.2300">
    <property type="match status" value="2"/>
</dbReference>
<dbReference type="RefSeq" id="WP_305001090.1">
    <property type="nucleotide sequence ID" value="NZ_JAUQUB010000001.1"/>
</dbReference>
<comment type="caution">
    <text evidence="6">The sequence shown here is derived from an EMBL/GenBank/DDBJ whole genome shotgun (WGS) entry which is preliminary data.</text>
</comment>
<comment type="similarity">
    <text evidence="2">Belongs to the bacterial solute-binding protein 2 family.</text>
</comment>
<dbReference type="InterPro" id="IPR028082">
    <property type="entry name" value="Peripla_BP_I"/>
</dbReference>
<feature type="chain" id="PRO_5047374516" evidence="4">
    <location>
        <begin position="24"/>
        <end position="331"/>
    </location>
</feature>
<dbReference type="PROSITE" id="PS51257">
    <property type="entry name" value="PROKAR_LIPOPROTEIN"/>
    <property type="match status" value="1"/>
</dbReference>
<dbReference type="InterPro" id="IPR025997">
    <property type="entry name" value="SBP_2_dom"/>
</dbReference>
<dbReference type="EMBL" id="JAUQUB010000001">
    <property type="protein sequence ID" value="MDO7880659.1"/>
    <property type="molecule type" value="Genomic_DNA"/>
</dbReference>
<evidence type="ECO:0000256" key="2">
    <source>
        <dbReference type="ARBA" id="ARBA00007639"/>
    </source>
</evidence>
<evidence type="ECO:0000256" key="1">
    <source>
        <dbReference type="ARBA" id="ARBA00004196"/>
    </source>
</evidence>
<evidence type="ECO:0000313" key="6">
    <source>
        <dbReference type="EMBL" id="MDO7880659.1"/>
    </source>
</evidence>
<sequence>MRRGMLIAGAAAALALGLSACGAVDTGTGTDTGTADGGIPRPAACDSDTPYIAVALPNLTNPYYVAMKEGFETAGADNGFEVEVQIANDDDAAQLSQVQAMLQKKPCALALNGVKSEPAAAIVKAANDAGVPVFTVNVTVDPDALEAQGASIVQYLGADNYAGGAQMAEQVLADLGADADLKIGFVTEPDEVPTRVRDQGFEETVASDANATVVAKVDGNVKPDDSLAATTELLSGNPDINVIFASTGPATYGALQALAGNTNVSVYGFCASEEPLQGNYKGCVAQEPGRYGQLVIEEIAGWLGGATPEAEVLLPLKLFVTGETPAPGEVG</sequence>
<proteinExistence type="inferred from homology"/>
<accession>A0ABT9BJD3</accession>
<dbReference type="SUPFAM" id="SSF53822">
    <property type="entry name" value="Periplasmic binding protein-like I"/>
    <property type="match status" value="1"/>
</dbReference>
<feature type="signal peptide" evidence="4">
    <location>
        <begin position="1"/>
        <end position="23"/>
    </location>
</feature>
<feature type="domain" description="Periplasmic binding protein" evidence="5">
    <location>
        <begin position="52"/>
        <end position="299"/>
    </location>
</feature>